<keyword evidence="7" id="KW-0175">Coiled coil</keyword>
<evidence type="ECO:0000256" key="11">
    <source>
        <dbReference type="ARBA" id="ARBA00024433"/>
    </source>
</evidence>
<evidence type="ECO:0000256" key="7">
    <source>
        <dbReference type="ARBA" id="ARBA00023054"/>
    </source>
</evidence>
<evidence type="ECO:0000256" key="1">
    <source>
        <dbReference type="ARBA" id="ARBA00003843"/>
    </source>
</evidence>
<comment type="function">
    <text evidence="1">Cilium-specific protein required for cilia structures.</text>
</comment>
<dbReference type="AlphaFoldDB" id="A0A9R0EM78"/>
<name>A0A9R0EM78_SPOFR</name>
<dbReference type="PANTHER" id="PTHR45973:SF12">
    <property type="entry name" value="DYNEIN REGULATORY COMPLEX SUBUNIT 3"/>
    <property type="match status" value="1"/>
</dbReference>
<protein>
    <recommendedName>
        <fullName evidence="11">Dynein axonemal assembly factor 1 homolog</fullName>
    </recommendedName>
    <alternativeName>
        <fullName evidence="13">Dynein regulatory complex subunit 3</fullName>
    </alternativeName>
</protein>
<proteinExistence type="inferred from homology"/>
<organism evidence="14 15">
    <name type="scientific">Spodoptera frugiperda</name>
    <name type="common">Fall armyworm</name>
    <dbReference type="NCBI Taxonomy" id="7108"/>
    <lineage>
        <taxon>Eukaryota</taxon>
        <taxon>Metazoa</taxon>
        <taxon>Ecdysozoa</taxon>
        <taxon>Arthropoda</taxon>
        <taxon>Hexapoda</taxon>
        <taxon>Insecta</taxon>
        <taxon>Pterygota</taxon>
        <taxon>Neoptera</taxon>
        <taxon>Endopterygota</taxon>
        <taxon>Lepidoptera</taxon>
        <taxon>Glossata</taxon>
        <taxon>Ditrysia</taxon>
        <taxon>Noctuoidea</taxon>
        <taxon>Noctuidae</taxon>
        <taxon>Amphipyrinae</taxon>
        <taxon>Spodoptera</taxon>
    </lineage>
</organism>
<evidence type="ECO:0000256" key="3">
    <source>
        <dbReference type="ARBA" id="ARBA00022490"/>
    </source>
</evidence>
<dbReference type="InterPro" id="IPR050576">
    <property type="entry name" value="Cilia_flagella_integrity"/>
</dbReference>
<evidence type="ECO:0000256" key="5">
    <source>
        <dbReference type="ARBA" id="ARBA00022737"/>
    </source>
</evidence>
<evidence type="ECO:0000256" key="10">
    <source>
        <dbReference type="ARBA" id="ARBA00023273"/>
    </source>
</evidence>
<evidence type="ECO:0000313" key="14">
    <source>
        <dbReference type="Proteomes" id="UP000829999"/>
    </source>
</evidence>
<keyword evidence="9" id="KW-0206">Cytoskeleton</keyword>
<reference evidence="15" key="1">
    <citation type="submission" date="2025-08" db="UniProtKB">
        <authorList>
            <consortium name="RefSeq"/>
        </authorList>
    </citation>
    <scope>IDENTIFICATION</scope>
    <source>
        <tissue evidence="15">Whole larval tissue</tissue>
    </source>
</reference>
<dbReference type="PROSITE" id="PS51450">
    <property type="entry name" value="LRR"/>
    <property type="match status" value="3"/>
</dbReference>
<evidence type="ECO:0000256" key="12">
    <source>
        <dbReference type="ARBA" id="ARBA00038378"/>
    </source>
</evidence>
<evidence type="ECO:0000313" key="15">
    <source>
        <dbReference type="RefSeq" id="XP_035445346.1"/>
    </source>
</evidence>
<dbReference type="SUPFAM" id="SSF52075">
    <property type="entry name" value="Outer arm dynein light chain 1"/>
    <property type="match status" value="1"/>
</dbReference>
<dbReference type="InterPro" id="IPR001611">
    <property type="entry name" value="Leu-rich_rpt"/>
</dbReference>
<accession>A0A9R0EM78</accession>
<dbReference type="Proteomes" id="UP000829999">
    <property type="component" value="Chromosome 4"/>
</dbReference>
<evidence type="ECO:0000256" key="6">
    <source>
        <dbReference type="ARBA" id="ARBA00022846"/>
    </source>
</evidence>
<dbReference type="RefSeq" id="XP_035445346.1">
    <property type="nucleotide sequence ID" value="XM_035589453.2"/>
</dbReference>
<evidence type="ECO:0000256" key="8">
    <source>
        <dbReference type="ARBA" id="ARBA00023069"/>
    </source>
</evidence>
<keyword evidence="14" id="KW-1185">Reference proteome</keyword>
<dbReference type="GO" id="GO:0005929">
    <property type="term" value="C:cilium"/>
    <property type="evidence" value="ECO:0007669"/>
    <property type="project" value="TreeGrafter"/>
</dbReference>
<sequence>MNTLDQDSMPQKRALNSLIIHPDVEPGVIDNAMLIRCILENGPTEEAGRLFAEEGVHLDEAQEVRLEFQRILRIDHLWMLTSLRKLTLAHNLIEKIEHLDLLVGLNELDLSFNKIEKIENLDALVNLEVLTLFHNKIRKLENLDALENLLVFSIGDNKIEDYKEMSYLRRFRKLRSVSFKGNPCCDDPMSYQFLKSALSRVTYLDYKIVTEEERESGRAMFRGLLRKMDEADEKTEQERIAKEEYDAKVAFYAMSFVEYLSGPELLETMFEKDPDGQLLLSFGGELTAYHDQYKENYVETMANLVEFAQEAYNDRQNEIKLFKDLVDNALAESVEKSKKVLEEFQTKKKPVMDQVAEISAKFTSKQISLEQMEPMLLELGETYHDILYELWKSLMTTEMQLFEQCEDARVQFSVNMTEMVTKLLEVSRNAFGSWREHEGVWSTRQFEVLSKYLGNKIMLGDTSPELFDVMMDRDLLMNLVAASSDNHMRFIDGREDLLTSRANAWREELVQGTNDNEIKRNRDRILEINYFIDNQREEWADMHMALTDTVDPDAVALLGDDF</sequence>
<dbReference type="GeneID" id="118272776"/>
<dbReference type="Pfam" id="PF14580">
    <property type="entry name" value="LRR_9"/>
    <property type="match status" value="1"/>
</dbReference>
<comment type="similarity">
    <text evidence="12">Belongs to the DRC3 family.</text>
</comment>
<evidence type="ECO:0000256" key="2">
    <source>
        <dbReference type="ARBA" id="ARBA00004611"/>
    </source>
</evidence>
<comment type="subcellular location">
    <subcellularLocation>
        <location evidence="2">Cytoplasm</location>
        <location evidence="2">Cytoskeleton</location>
        <location evidence="2">Flagellum axoneme</location>
    </subcellularLocation>
</comment>
<dbReference type="Gene3D" id="3.80.10.10">
    <property type="entry name" value="Ribonuclease Inhibitor"/>
    <property type="match status" value="1"/>
</dbReference>
<evidence type="ECO:0000256" key="13">
    <source>
        <dbReference type="ARBA" id="ARBA00040950"/>
    </source>
</evidence>
<dbReference type="SMART" id="SM00365">
    <property type="entry name" value="LRR_SD22"/>
    <property type="match status" value="4"/>
</dbReference>
<keyword evidence="8" id="KW-0969">Cilium</keyword>
<keyword evidence="4" id="KW-0433">Leucine-rich repeat</keyword>
<dbReference type="PANTHER" id="PTHR45973">
    <property type="entry name" value="PROTEIN PHOSPHATASE 1 REGULATORY SUBUNIT SDS22-RELATED"/>
    <property type="match status" value="1"/>
</dbReference>
<dbReference type="OrthoDB" id="27917at2759"/>
<evidence type="ECO:0000256" key="4">
    <source>
        <dbReference type="ARBA" id="ARBA00022614"/>
    </source>
</evidence>
<keyword evidence="3" id="KW-0963">Cytoplasm</keyword>
<gene>
    <name evidence="15" type="primary">LOC118272776</name>
</gene>
<keyword evidence="10" id="KW-0966">Cell projection</keyword>
<keyword evidence="5" id="KW-0677">Repeat</keyword>
<keyword evidence="6" id="KW-0282">Flagellum</keyword>
<dbReference type="InterPro" id="IPR032675">
    <property type="entry name" value="LRR_dom_sf"/>
</dbReference>
<evidence type="ECO:0000256" key="9">
    <source>
        <dbReference type="ARBA" id="ARBA00023212"/>
    </source>
</evidence>